<proteinExistence type="predicted"/>
<dbReference type="Pfam" id="PF02709">
    <property type="entry name" value="Glyco_transf_7C"/>
    <property type="match status" value="1"/>
</dbReference>
<dbReference type="SUPFAM" id="SSF53448">
    <property type="entry name" value="Nucleotide-diphospho-sugar transferases"/>
    <property type="match status" value="1"/>
</dbReference>
<evidence type="ECO:0000256" key="1">
    <source>
        <dbReference type="ARBA" id="ARBA00022679"/>
    </source>
</evidence>
<protein>
    <submittedName>
        <fullName evidence="4">Glycosyl transferase family 2</fullName>
    </submittedName>
</protein>
<dbReference type="InterPro" id="IPR029044">
    <property type="entry name" value="Nucleotide-diphossugar_trans"/>
</dbReference>
<dbReference type="AlphaFoldDB" id="A0A1Y2L3N2"/>
<dbReference type="GO" id="GO:0016740">
    <property type="term" value="F:transferase activity"/>
    <property type="evidence" value="ECO:0007669"/>
    <property type="project" value="UniProtKB-KW"/>
</dbReference>
<evidence type="ECO:0000259" key="3">
    <source>
        <dbReference type="Pfam" id="PF02709"/>
    </source>
</evidence>
<accession>A0A1Y2L3N2</accession>
<dbReference type="STRING" id="1293891.TMES_01040"/>
<reference evidence="4 5" key="1">
    <citation type="submission" date="2014-03" db="EMBL/GenBank/DDBJ databases">
        <title>The draft genome sequence of Thalassospira mesophila JCM 18969.</title>
        <authorList>
            <person name="Lai Q."/>
            <person name="Shao Z."/>
        </authorList>
    </citation>
    <scope>NUCLEOTIDE SEQUENCE [LARGE SCALE GENOMIC DNA]</scope>
    <source>
        <strain evidence="4 5">JCM 18969</strain>
    </source>
</reference>
<dbReference type="EMBL" id="JFKA01000001">
    <property type="protein sequence ID" value="OSQ40424.1"/>
    <property type="molecule type" value="Genomic_DNA"/>
</dbReference>
<dbReference type="InterPro" id="IPR027791">
    <property type="entry name" value="Galactosyl_T_C"/>
</dbReference>
<feature type="domain" description="Galactosyltransferase C-terminal" evidence="3">
    <location>
        <begin position="174"/>
        <end position="229"/>
    </location>
</feature>
<dbReference type="OrthoDB" id="6383742at2"/>
<dbReference type="PANTHER" id="PTHR43685:SF3">
    <property type="entry name" value="SLR2126 PROTEIN"/>
    <property type="match status" value="1"/>
</dbReference>
<dbReference type="InterPro" id="IPR050834">
    <property type="entry name" value="Glycosyltransf_2"/>
</dbReference>
<dbReference type="Proteomes" id="UP000193391">
    <property type="component" value="Unassembled WGS sequence"/>
</dbReference>
<sequence>MSKVNLVSVIVTTYNWSTALAMVLQSLADQKDRHFEIVIADDGSDSETRNLIDSFAENSPVPVHHFWQEDSGFRVARARNGALSLCHGDLVVFIDGDCCVMPDFIARHRQAATPGCFVTGKRVFLKRRFTEFLLRAQPAFHKWPRIALFGLGLGGQCNRPFQFVPMPQSDKSLWKHENCWKKAQTCNLAVFRSDIDRVAGFDEAYEGHGMEDSDFVLRLLRSGLRRINLEYSSPVLHLFHGRKITQRHAGSDNNGVHFKNLEQDTSRFLPGKSMFLSPEAAE</sequence>
<comment type="caution">
    <text evidence="4">The sequence shown here is derived from an EMBL/GenBank/DDBJ whole genome shotgun (WGS) entry which is preliminary data.</text>
</comment>
<name>A0A1Y2L3N2_9PROT</name>
<dbReference type="PANTHER" id="PTHR43685">
    <property type="entry name" value="GLYCOSYLTRANSFERASE"/>
    <property type="match status" value="1"/>
</dbReference>
<feature type="domain" description="Glycosyltransferase 2-like" evidence="2">
    <location>
        <begin position="8"/>
        <end position="122"/>
    </location>
</feature>
<organism evidence="4 5">
    <name type="scientific">Thalassospira mesophila</name>
    <dbReference type="NCBI Taxonomy" id="1293891"/>
    <lineage>
        <taxon>Bacteria</taxon>
        <taxon>Pseudomonadati</taxon>
        <taxon>Pseudomonadota</taxon>
        <taxon>Alphaproteobacteria</taxon>
        <taxon>Rhodospirillales</taxon>
        <taxon>Thalassospiraceae</taxon>
        <taxon>Thalassospira</taxon>
    </lineage>
</organism>
<dbReference type="RefSeq" id="WP_085578590.1">
    <property type="nucleotide sequence ID" value="NZ_JFKA01000001.1"/>
</dbReference>
<dbReference type="InterPro" id="IPR001173">
    <property type="entry name" value="Glyco_trans_2-like"/>
</dbReference>
<dbReference type="Pfam" id="PF00535">
    <property type="entry name" value="Glycos_transf_2"/>
    <property type="match status" value="1"/>
</dbReference>
<keyword evidence="5" id="KW-1185">Reference proteome</keyword>
<evidence type="ECO:0000313" key="5">
    <source>
        <dbReference type="Proteomes" id="UP000193391"/>
    </source>
</evidence>
<keyword evidence="1 4" id="KW-0808">Transferase</keyword>
<gene>
    <name evidence="4" type="ORF">TMES_01040</name>
</gene>
<evidence type="ECO:0000313" key="4">
    <source>
        <dbReference type="EMBL" id="OSQ40424.1"/>
    </source>
</evidence>
<evidence type="ECO:0000259" key="2">
    <source>
        <dbReference type="Pfam" id="PF00535"/>
    </source>
</evidence>
<dbReference type="Gene3D" id="3.90.550.10">
    <property type="entry name" value="Spore Coat Polysaccharide Biosynthesis Protein SpsA, Chain A"/>
    <property type="match status" value="1"/>
</dbReference>